<gene>
    <name evidence="3" type="ORF">MUN86_00815</name>
</gene>
<evidence type="ECO:0000256" key="2">
    <source>
        <dbReference type="SAM" id="SignalP"/>
    </source>
</evidence>
<proteinExistence type="predicted"/>
<feature type="region of interest" description="Disordered" evidence="1">
    <location>
        <begin position="20"/>
        <end position="41"/>
    </location>
</feature>
<accession>A0ABY4G6H8</accession>
<protein>
    <submittedName>
        <fullName evidence="3">DUF4932 domain-containing protein</fullName>
    </submittedName>
</protein>
<feature type="chain" id="PRO_5046879409" evidence="2">
    <location>
        <begin position="22"/>
        <end position="103"/>
    </location>
</feature>
<organism evidence="3 4">
    <name type="scientific">Hymenobacter volaticus</name>
    <dbReference type="NCBI Taxonomy" id="2932254"/>
    <lineage>
        <taxon>Bacteria</taxon>
        <taxon>Pseudomonadati</taxon>
        <taxon>Bacteroidota</taxon>
        <taxon>Cytophagia</taxon>
        <taxon>Cytophagales</taxon>
        <taxon>Hymenobacteraceae</taxon>
        <taxon>Hymenobacter</taxon>
    </lineage>
</organism>
<feature type="compositionally biased region" description="Basic residues" evidence="1">
    <location>
        <begin position="93"/>
        <end position="103"/>
    </location>
</feature>
<sequence length="103" mass="11362">MRVFVLTMVLLLAGFSASAQTAEPNQRAANRRALRDARKYPAPYKDSHLAVDKAALKRGDGGRAAKPNDGRQKYKFDKTGTARVSEPSTISLRLRKKTKTTSN</sequence>
<keyword evidence="4" id="KW-1185">Reference proteome</keyword>
<dbReference type="RefSeq" id="WP_245120678.1">
    <property type="nucleotide sequence ID" value="NZ_CP095061.1"/>
</dbReference>
<reference evidence="3" key="1">
    <citation type="submission" date="2022-04" db="EMBL/GenBank/DDBJ databases">
        <title>Hymenobacter sp. isolated from the air.</title>
        <authorList>
            <person name="Won M."/>
            <person name="Lee C.-M."/>
            <person name="Woen H.-Y."/>
            <person name="Kwon S.-W."/>
        </authorList>
    </citation>
    <scope>NUCLEOTIDE SEQUENCE</scope>
    <source>
        <strain evidence="3">5420S-77</strain>
    </source>
</reference>
<name>A0ABY4G6H8_9BACT</name>
<dbReference type="EMBL" id="CP095061">
    <property type="protein sequence ID" value="UOQ66509.1"/>
    <property type="molecule type" value="Genomic_DNA"/>
</dbReference>
<dbReference type="Proteomes" id="UP000830401">
    <property type="component" value="Chromosome"/>
</dbReference>
<keyword evidence="2" id="KW-0732">Signal</keyword>
<feature type="compositionally biased region" description="Basic and acidic residues" evidence="1">
    <location>
        <begin position="56"/>
        <end position="80"/>
    </location>
</feature>
<feature type="region of interest" description="Disordered" evidence="1">
    <location>
        <begin position="56"/>
        <end position="103"/>
    </location>
</feature>
<evidence type="ECO:0000313" key="4">
    <source>
        <dbReference type="Proteomes" id="UP000830401"/>
    </source>
</evidence>
<evidence type="ECO:0000313" key="3">
    <source>
        <dbReference type="EMBL" id="UOQ66509.1"/>
    </source>
</evidence>
<evidence type="ECO:0000256" key="1">
    <source>
        <dbReference type="SAM" id="MobiDB-lite"/>
    </source>
</evidence>
<feature type="signal peptide" evidence="2">
    <location>
        <begin position="1"/>
        <end position="21"/>
    </location>
</feature>